<organism evidence="1 2">
    <name type="scientific">Patellaria atrata CBS 101060</name>
    <dbReference type="NCBI Taxonomy" id="1346257"/>
    <lineage>
        <taxon>Eukaryota</taxon>
        <taxon>Fungi</taxon>
        <taxon>Dikarya</taxon>
        <taxon>Ascomycota</taxon>
        <taxon>Pezizomycotina</taxon>
        <taxon>Dothideomycetes</taxon>
        <taxon>Dothideomycetes incertae sedis</taxon>
        <taxon>Patellariales</taxon>
        <taxon>Patellariaceae</taxon>
        <taxon>Patellaria</taxon>
    </lineage>
</organism>
<sequence>MSHPSASDDDAVHREMISQLILQCKSEFRVTFGCGGGIPIAPLSVQTANYGEPIEFAALTGKMSVDVNVNLSSPPVTIRWDSPINSSSSNPGKLTGAKLILPPEPSTTNAMDQLIKDCAPATFGCGGMDVLDESYRKASKMDCKDFCTDFNPYELGIMSVVQQMLLPVVTGRFRGVRCELHKFNVYSGPSGKFNLVVCLPYPHQGGELVIRHESRTMTFDWSDKGEKPVNAIQWAAFYSDCEHEVMEVKSGHRVTLTYNLYVTPGAGDLPKFMTQGGILGFSCAHAYAHHSKVSPIFLPQALKGSDMVIYEIFRTLGLEVVLRPVLDQEPFLESSYLYSCDGDESDSEEEISTKSEKEMIGDRLHSTNFTKLRRCDDELEEIYQQGLLHTFQRIQWIRGHRDETRDVAFTYTAYGNEAASSYIYSNLAILVVIPPKKT</sequence>
<proteinExistence type="predicted"/>
<evidence type="ECO:0000313" key="1">
    <source>
        <dbReference type="EMBL" id="KAF2840820.1"/>
    </source>
</evidence>
<keyword evidence="2" id="KW-1185">Reference proteome</keyword>
<name>A0A9P4SDX8_9PEZI</name>
<gene>
    <name evidence="1" type="ORF">M501DRAFT_1010024</name>
</gene>
<dbReference type="Proteomes" id="UP000799429">
    <property type="component" value="Unassembled WGS sequence"/>
</dbReference>
<dbReference type="PANTHER" id="PTHR33099:SF7">
    <property type="entry name" value="MYND-TYPE DOMAIN-CONTAINING PROTEIN"/>
    <property type="match status" value="1"/>
</dbReference>
<evidence type="ECO:0008006" key="3">
    <source>
        <dbReference type="Google" id="ProtNLM"/>
    </source>
</evidence>
<dbReference type="PANTHER" id="PTHR33099">
    <property type="entry name" value="FE2OG DIOXYGENASE DOMAIN-CONTAINING PROTEIN"/>
    <property type="match status" value="1"/>
</dbReference>
<accession>A0A9P4SDX8</accession>
<comment type="caution">
    <text evidence="1">The sequence shown here is derived from an EMBL/GenBank/DDBJ whole genome shotgun (WGS) entry which is preliminary data.</text>
</comment>
<reference evidence="1" key="1">
    <citation type="journal article" date="2020" name="Stud. Mycol.">
        <title>101 Dothideomycetes genomes: a test case for predicting lifestyles and emergence of pathogens.</title>
        <authorList>
            <person name="Haridas S."/>
            <person name="Albert R."/>
            <person name="Binder M."/>
            <person name="Bloem J."/>
            <person name="Labutti K."/>
            <person name="Salamov A."/>
            <person name="Andreopoulos B."/>
            <person name="Baker S."/>
            <person name="Barry K."/>
            <person name="Bills G."/>
            <person name="Bluhm B."/>
            <person name="Cannon C."/>
            <person name="Castanera R."/>
            <person name="Culley D."/>
            <person name="Daum C."/>
            <person name="Ezra D."/>
            <person name="Gonzalez J."/>
            <person name="Henrissat B."/>
            <person name="Kuo A."/>
            <person name="Liang C."/>
            <person name="Lipzen A."/>
            <person name="Lutzoni F."/>
            <person name="Magnuson J."/>
            <person name="Mondo S."/>
            <person name="Nolan M."/>
            <person name="Ohm R."/>
            <person name="Pangilinan J."/>
            <person name="Park H.-J."/>
            <person name="Ramirez L."/>
            <person name="Alfaro M."/>
            <person name="Sun H."/>
            <person name="Tritt A."/>
            <person name="Yoshinaga Y."/>
            <person name="Zwiers L.-H."/>
            <person name="Turgeon B."/>
            <person name="Goodwin S."/>
            <person name="Spatafora J."/>
            <person name="Crous P."/>
            <person name="Grigoriev I."/>
        </authorList>
    </citation>
    <scope>NUCLEOTIDE SEQUENCE</scope>
    <source>
        <strain evidence="1">CBS 101060</strain>
    </source>
</reference>
<dbReference type="OrthoDB" id="27483at2759"/>
<dbReference type="Gene3D" id="2.60.120.620">
    <property type="entry name" value="q2cbj1_9rhob like domain"/>
    <property type="match status" value="1"/>
</dbReference>
<protein>
    <recommendedName>
        <fullName evidence="3">Fe2OG dioxygenase domain-containing protein</fullName>
    </recommendedName>
</protein>
<dbReference type="EMBL" id="MU006092">
    <property type="protein sequence ID" value="KAF2840820.1"/>
    <property type="molecule type" value="Genomic_DNA"/>
</dbReference>
<evidence type="ECO:0000313" key="2">
    <source>
        <dbReference type="Proteomes" id="UP000799429"/>
    </source>
</evidence>
<dbReference type="AlphaFoldDB" id="A0A9P4SDX8"/>